<protein>
    <submittedName>
        <fullName evidence="2">Uncharacterized protein</fullName>
    </submittedName>
</protein>
<organism evidence="2">
    <name type="scientific">bioreactor metagenome</name>
    <dbReference type="NCBI Taxonomy" id="1076179"/>
    <lineage>
        <taxon>unclassified sequences</taxon>
        <taxon>metagenomes</taxon>
        <taxon>ecological metagenomes</taxon>
    </lineage>
</organism>
<name>A0A645FN39_9ZZZZ</name>
<keyword evidence="1" id="KW-0812">Transmembrane</keyword>
<evidence type="ECO:0000256" key="1">
    <source>
        <dbReference type="SAM" id="Phobius"/>
    </source>
</evidence>
<evidence type="ECO:0000313" key="2">
    <source>
        <dbReference type="EMBL" id="MPN15360.1"/>
    </source>
</evidence>
<dbReference type="EMBL" id="VSSQ01062111">
    <property type="protein sequence ID" value="MPN15360.1"/>
    <property type="molecule type" value="Genomic_DNA"/>
</dbReference>
<feature type="transmembrane region" description="Helical" evidence="1">
    <location>
        <begin position="42"/>
        <end position="64"/>
    </location>
</feature>
<reference evidence="2" key="1">
    <citation type="submission" date="2019-08" db="EMBL/GenBank/DDBJ databases">
        <authorList>
            <person name="Kucharzyk K."/>
            <person name="Murdoch R.W."/>
            <person name="Higgins S."/>
            <person name="Loffler F."/>
        </authorList>
    </citation>
    <scope>NUCLEOTIDE SEQUENCE</scope>
</reference>
<comment type="caution">
    <text evidence="2">The sequence shown here is derived from an EMBL/GenBank/DDBJ whole genome shotgun (WGS) entry which is preliminary data.</text>
</comment>
<dbReference type="AlphaFoldDB" id="A0A645FN39"/>
<feature type="transmembrane region" description="Helical" evidence="1">
    <location>
        <begin position="12"/>
        <end position="30"/>
    </location>
</feature>
<proteinExistence type="predicted"/>
<accession>A0A645FN39</accession>
<sequence>MIGYGNFGKPIFNRLFAEIYHGAVFFFVVIEGMHRMKMKIAIIHMFCCLFDLISYIIALFLFCFNRENTI</sequence>
<keyword evidence="1" id="KW-0472">Membrane</keyword>
<keyword evidence="1" id="KW-1133">Transmembrane helix</keyword>
<gene>
    <name evidence="2" type="ORF">SDC9_162691</name>
</gene>